<keyword evidence="5 8" id="KW-1133">Transmembrane helix</keyword>
<feature type="transmembrane region" description="Helical" evidence="8">
    <location>
        <begin position="82"/>
        <end position="103"/>
    </location>
</feature>
<dbReference type="Proteomes" id="UP000608154">
    <property type="component" value="Unassembled WGS sequence"/>
</dbReference>
<proteinExistence type="inferred from homology"/>
<dbReference type="PANTHER" id="PTHR42703">
    <property type="entry name" value="NADH DEHYDROGENASE"/>
    <property type="match status" value="1"/>
</dbReference>
<dbReference type="AlphaFoldDB" id="A0A916TU09"/>
<feature type="transmembrane region" description="Helical" evidence="8">
    <location>
        <begin position="324"/>
        <end position="347"/>
    </location>
</feature>
<sequence>MMDALIAAPLLLPAFAGTASLLFWLRYRWIGAIISIASMMGLIALAIVLMAQAASGGAIAYALGDWPAPFGIVLVLDRLSALMLLLTALLGFAVAVHAALTGLDRKGWHFHPLLQFQLLGINGAFLTGDLFNLFVFFEVLLIASYGLMLHGQGAQRLSAGIQYVIVNLLGSTLFLIALGLLYGVTGTLNMADMAVRAGALPEGDQGLLRAGGLLLAVVFALKAALLPLHLWLPRTYAATAPAVATLFAIMTKVGAYAIIRTMPLIFGDAAGTFLLPSALGTMLLGFFGLLAARGLADMAAFGLIGSTATLLTAIALFDGHAMAAALYYLPHTTLTAALLFLTVDLIIRWRGVEGGAIVPTPHYKGQGWLGFQFLAAAVALVGLPPLSGFVGKLLILQAAIPSAYMVAIWAFVLGTSLLGLIGLARAGSTLFWKEDANPAIAADRPAPRALEALPAAFLLILLAALTAGAGPATAYMEATSAQVFDATGYVRSVLGPEQGGAGR</sequence>
<feature type="transmembrane region" description="Helical" evidence="8">
    <location>
        <begin position="124"/>
        <end position="148"/>
    </location>
</feature>
<reference evidence="10" key="1">
    <citation type="journal article" date="2014" name="Int. J. Syst. Evol. Microbiol.">
        <title>Complete genome sequence of Corynebacterium casei LMG S-19264T (=DSM 44701T), isolated from a smear-ripened cheese.</title>
        <authorList>
            <consortium name="US DOE Joint Genome Institute (JGI-PGF)"/>
            <person name="Walter F."/>
            <person name="Albersmeier A."/>
            <person name="Kalinowski J."/>
            <person name="Ruckert C."/>
        </authorList>
    </citation>
    <scope>NUCLEOTIDE SEQUENCE</scope>
    <source>
        <strain evidence="10">CGMCC 1.15095</strain>
    </source>
</reference>
<comment type="similarity">
    <text evidence="2">Belongs to the CPA3 antiporters (TC 2.A.63) subunit D family.</text>
</comment>
<evidence type="ECO:0000313" key="11">
    <source>
        <dbReference type="Proteomes" id="UP000608154"/>
    </source>
</evidence>
<feature type="domain" description="NADH:quinone oxidoreductase/Mrp antiporter transmembrane" evidence="9">
    <location>
        <begin position="128"/>
        <end position="415"/>
    </location>
</feature>
<dbReference type="GO" id="GO:0005886">
    <property type="term" value="C:plasma membrane"/>
    <property type="evidence" value="ECO:0007669"/>
    <property type="project" value="UniProtKB-SubCell"/>
</dbReference>
<dbReference type="PRINTS" id="PR01437">
    <property type="entry name" value="NUOXDRDTASE4"/>
</dbReference>
<dbReference type="GO" id="GO:0008137">
    <property type="term" value="F:NADH dehydrogenase (ubiquinone) activity"/>
    <property type="evidence" value="ECO:0007669"/>
    <property type="project" value="InterPro"/>
</dbReference>
<name>A0A916TU09_9SPHN</name>
<feature type="transmembrane region" description="Helical" evidence="8">
    <location>
        <begin position="58"/>
        <end position="76"/>
    </location>
</feature>
<feature type="transmembrane region" description="Helical" evidence="8">
    <location>
        <begin position="367"/>
        <end position="391"/>
    </location>
</feature>
<feature type="transmembrane region" description="Helical" evidence="8">
    <location>
        <begin position="26"/>
        <end position="51"/>
    </location>
</feature>
<evidence type="ECO:0000256" key="3">
    <source>
        <dbReference type="ARBA" id="ARBA00022475"/>
    </source>
</evidence>
<evidence type="ECO:0000256" key="2">
    <source>
        <dbReference type="ARBA" id="ARBA00005346"/>
    </source>
</evidence>
<gene>
    <name evidence="10" type="ORF">GCM10011494_29860</name>
</gene>
<feature type="transmembrane region" description="Helical" evidence="8">
    <location>
        <begin position="206"/>
        <end position="232"/>
    </location>
</feature>
<evidence type="ECO:0000256" key="7">
    <source>
        <dbReference type="RuleBase" id="RU000320"/>
    </source>
</evidence>
<keyword evidence="6 8" id="KW-0472">Membrane</keyword>
<evidence type="ECO:0000313" key="10">
    <source>
        <dbReference type="EMBL" id="GGC09217.1"/>
    </source>
</evidence>
<feature type="transmembrane region" description="Helical" evidence="8">
    <location>
        <begin position="271"/>
        <end position="292"/>
    </location>
</feature>
<dbReference type="EMBL" id="BMHK01000023">
    <property type="protein sequence ID" value="GGC09217.1"/>
    <property type="molecule type" value="Genomic_DNA"/>
</dbReference>
<evidence type="ECO:0000256" key="8">
    <source>
        <dbReference type="SAM" id="Phobius"/>
    </source>
</evidence>
<keyword evidence="4 7" id="KW-0812">Transmembrane</keyword>
<feature type="transmembrane region" description="Helical" evidence="8">
    <location>
        <begin position="160"/>
        <end position="185"/>
    </location>
</feature>
<protein>
    <submittedName>
        <fullName evidence="10">Monovalent cation/H+ antiporter subunit D</fullName>
    </submittedName>
</protein>
<evidence type="ECO:0000256" key="4">
    <source>
        <dbReference type="ARBA" id="ARBA00022692"/>
    </source>
</evidence>
<dbReference type="Pfam" id="PF00361">
    <property type="entry name" value="Proton_antipo_M"/>
    <property type="match status" value="1"/>
</dbReference>
<comment type="caution">
    <text evidence="10">The sequence shown here is derived from an EMBL/GenBank/DDBJ whole genome shotgun (WGS) entry which is preliminary data.</text>
</comment>
<dbReference type="InterPro" id="IPR001750">
    <property type="entry name" value="ND/Mrp_TM"/>
</dbReference>
<keyword evidence="3" id="KW-1003">Cell membrane</keyword>
<accession>A0A916TU09</accession>
<feature type="transmembrane region" description="Helical" evidence="8">
    <location>
        <begin position="452"/>
        <end position="475"/>
    </location>
</feature>
<dbReference type="InterPro" id="IPR050586">
    <property type="entry name" value="CPA3_Na-H_Antiporter_D"/>
</dbReference>
<evidence type="ECO:0000259" key="9">
    <source>
        <dbReference type="Pfam" id="PF00361"/>
    </source>
</evidence>
<feature type="transmembrane region" description="Helical" evidence="8">
    <location>
        <begin position="403"/>
        <end position="424"/>
    </location>
</feature>
<evidence type="ECO:0000256" key="1">
    <source>
        <dbReference type="ARBA" id="ARBA00004651"/>
    </source>
</evidence>
<reference evidence="10" key="2">
    <citation type="submission" date="2020-09" db="EMBL/GenBank/DDBJ databases">
        <authorList>
            <person name="Sun Q."/>
            <person name="Zhou Y."/>
        </authorList>
    </citation>
    <scope>NUCLEOTIDE SEQUENCE</scope>
    <source>
        <strain evidence="10">CGMCC 1.15095</strain>
    </source>
</reference>
<dbReference type="InterPro" id="IPR003918">
    <property type="entry name" value="NADH_UbQ_OxRdtase"/>
</dbReference>
<organism evidence="10 11">
    <name type="scientific">Novosphingobium endophyticum</name>
    <dbReference type="NCBI Taxonomy" id="1955250"/>
    <lineage>
        <taxon>Bacteria</taxon>
        <taxon>Pseudomonadati</taxon>
        <taxon>Pseudomonadota</taxon>
        <taxon>Alphaproteobacteria</taxon>
        <taxon>Sphingomonadales</taxon>
        <taxon>Sphingomonadaceae</taxon>
        <taxon>Novosphingobium</taxon>
    </lineage>
</organism>
<keyword evidence="11" id="KW-1185">Reference proteome</keyword>
<dbReference type="PANTHER" id="PTHR42703:SF1">
    <property type="entry name" value="NA(+)_H(+) ANTIPORTER SUBUNIT D1"/>
    <property type="match status" value="1"/>
</dbReference>
<feature type="transmembrane region" description="Helical" evidence="8">
    <location>
        <begin position="238"/>
        <end position="259"/>
    </location>
</feature>
<comment type="subcellular location">
    <subcellularLocation>
        <location evidence="1">Cell membrane</location>
        <topology evidence="1">Multi-pass membrane protein</topology>
    </subcellularLocation>
    <subcellularLocation>
        <location evidence="7">Membrane</location>
        <topology evidence="7">Multi-pass membrane protein</topology>
    </subcellularLocation>
</comment>
<evidence type="ECO:0000256" key="5">
    <source>
        <dbReference type="ARBA" id="ARBA00022989"/>
    </source>
</evidence>
<feature type="transmembrane region" description="Helical" evidence="8">
    <location>
        <begin position="298"/>
        <end position="317"/>
    </location>
</feature>
<evidence type="ECO:0000256" key="6">
    <source>
        <dbReference type="ARBA" id="ARBA00023136"/>
    </source>
</evidence>
<dbReference type="NCBIfam" id="NF009309">
    <property type="entry name" value="PRK12666.1"/>
    <property type="match status" value="1"/>
</dbReference>
<dbReference type="GO" id="GO:0042773">
    <property type="term" value="P:ATP synthesis coupled electron transport"/>
    <property type="evidence" value="ECO:0007669"/>
    <property type="project" value="InterPro"/>
</dbReference>